<dbReference type="Pfam" id="PF05057">
    <property type="entry name" value="DUF676"/>
    <property type="match status" value="1"/>
</dbReference>
<evidence type="ECO:0000259" key="2">
    <source>
        <dbReference type="Pfam" id="PF05057"/>
    </source>
</evidence>
<dbReference type="OrthoDB" id="155775at2759"/>
<keyword evidence="1" id="KW-1133">Transmembrane helix</keyword>
<evidence type="ECO:0000313" key="4">
    <source>
        <dbReference type="Proteomes" id="UP000053237"/>
    </source>
</evidence>
<dbReference type="Gene3D" id="3.40.50.1820">
    <property type="entry name" value="alpha/beta hydrolase"/>
    <property type="match status" value="1"/>
</dbReference>
<keyword evidence="1" id="KW-0812">Transmembrane</keyword>
<accession>A0A024G4Y5</accession>
<comment type="caution">
    <text evidence="3">The sequence shown here is derived from an EMBL/GenBank/DDBJ whole genome shotgun (WGS) entry which is preliminary data.</text>
</comment>
<feature type="transmembrane region" description="Helical" evidence="1">
    <location>
        <begin position="26"/>
        <end position="48"/>
    </location>
</feature>
<feature type="domain" description="DUF676" evidence="2">
    <location>
        <begin position="342"/>
        <end position="465"/>
    </location>
</feature>
<dbReference type="PANTHER" id="PTHR22538">
    <property type="entry name" value="CILIA- AND FLAGELLA-ASSOCIATED PROTEIN 74"/>
    <property type="match status" value="1"/>
</dbReference>
<dbReference type="Proteomes" id="UP000053237">
    <property type="component" value="Unassembled WGS sequence"/>
</dbReference>
<evidence type="ECO:0000256" key="1">
    <source>
        <dbReference type="SAM" id="Phobius"/>
    </source>
</evidence>
<dbReference type="InParanoid" id="A0A024G4Y5"/>
<organism evidence="3 4">
    <name type="scientific">Albugo candida</name>
    <dbReference type="NCBI Taxonomy" id="65357"/>
    <lineage>
        <taxon>Eukaryota</taxon>
        <taxon>Sar</taxon>
        <taxon>Stramenopiles</taxon>
        <taxon>Oomycota</taxon>
        <taxon>Peronosporomycetes</taxon>
        <taxon>Albuginales</taxon>
        <taxon>Albuginaceae</taxon>
        <taxon>Albugo</taxon>
    </lineage>
</organism>
<gene>
    <name evidence="3" type="ORF">BN9_026680</name>
</gene>
<evidence type="ECO:0000313" key="3">
    <source>
        <dbReference type="EMBL" id="CCI41884.1"/>
    </source>
</evidence>
<dbReference type="AlphaFoldDB" id="A0A024G4Y5"/>
<keyword evidence="4" id="KW-1185">Reference proteome</keyword>
<dbReference type="PANTHER" id="PTHR22538:SF1">
    <property type="entry name" value="VWFD DOMAIN-CONTAINING PROTEIN"/>
    <property type="match status" value="1"/>
</dbReference>
<dbReference type="SUPFAM" id="SSF53474">
    <property type="entry name" value="alpha/beta-Hydrolases"/>
    <property type="match status" value="1"/>
</dbReference>
<name>A0A024G4Y5_9STRA</name>
<proteinExistence type="predicted"/>
<protein>
    <recommendedName>
        <fullName evidence="2">DUF676 domain-containing protein</fullName>
    </recommendedName>
</protein>
<dbReference type="InterPro" id="IPR029058">
    <property type="entry name" value="AB_hydrolase_fold"/>
</dbReference>
<dbReference type="EMBL" id="CAIX01000026">
    <property type="protein sequence ID" value="CCI41884.1"/>
    <property type="molecule type" value="Genomic_DNA"/>
</dbReference>
<dbReference type="InterPro" id="IPR007751">
    <property type="entry name" value="DUF676_lipase-like"/>
</dbReference>
<reference evidence="3 4" key="1">
    <citation type="submission" date="2012-05" db="EMBL/GenBank/DDBJ databases">
        <title>Recombination and specialization in a pathogen metapopulation.</title>
        <authorList>
            <person name="Gardiner A."/>
            <person name="Kemen E."/>
            <person name="Schultz-Larsen T."/>
            <person name="MacLean D."/>
            <person name="Van Oosterhout C."/>
            <person name="Jones J.D.G."/>
        </authorList>
    </citation>
    <scope>NUCLEOTIDE SEQUENCE [LARGE SCALE GENOMIC DNA]</scope>
    <source>
        <strain evidence="3 4">Ac Nc2</strain>
    </source>
</reference>
<keyword evidence="1" id="KW-0472">Membrane</keyword>
<sequence length="617" mass="69240">MTWTNSPIRTTKLTVCRRNSIGKASVLYMMWQLIVLIVGTCFLTLIILHQWHLEKLQHPTHRFLEMIARSKGVQVTLTPRIGSTSSPENTKFKAILFPVKTKVDDRTIRFDGQLSYSVGHREFKFTLLENRGFVTIRNQTSGAVLLTKCLEPANVPPLHLITDAVRSARVIDEISSHEFSIECGDGKLVEVLFTDEPYVFCAGNTSHVVDKIHGEDLEAAIELFYEHTETTPSRSILTIPENLHFGSCRHLDQDNYDSDDLDESSLADFGLNSENSPSVAGAVKSHINKAHRRLRSLYQRTIQPHIQRLQNRALDVMAISRGQRRLGAFKTLRCKNCKGGKKVCVFVHGYRRKGLKPGISEQTSFKEYWGSIQKHVPCCSSSTFLRLDTMRHAWMSRNLTSKVCEAAIRLTGSKNPMSLENIALIGHSMGNLIIAAAVLNNECAIGPTSMWISLQGPFVGTETASVSKKLCASEGPARQALEALRLCPYTVAAESLQYITSRYMTPDIRHWYAKALNVHRKMATSCLCGVNTVGLLSPHSVMYGMLSSVTPHHTPSDGVVEIRSCKGLFTYDMFARTYYKNRFYEASINHGDGRFLHGDGWWGANRKPIAWLQCQFA</sequence>